<dbReference type="AlphaFoldDB" id="A0A8J1UNP1"/>
<gene>
    <name evidence="13" type="ORF">OFUS_LOCUS18520</name>
</gene>
<feature type="signal peptide" evidence="11">
    <location>
        <begin position="1"/>
        <end position="21"/>
    </location>
</feature>
<feature type="compositionally biased region" description="Basic and acidic residues" evidence="12">
    <location>
        <begin position="41"/>
        <end position="70"/>
    </location>
</feature>
<dbReference type="Gene3D" id="2.60.120.200">
    <property type="match status" value="1"/>
</dbReference>
<dbReference type="CDD" id="cd06263">
    <property type="entry name" value="MAM"/>
    <property type="match status" value="1"/>
</dbReference>
<keyword evidence="5 10" id="KW-0862">Zinc</keyword>
<dbReference type="Gene3D" id="3.40.390.10">
    <property type="entry name" value="Collagenase (Catalytic Domain)"/>
    <property type="match status" value="1"/>
</dbReference>
<dbReference type="InterPro" id="IPR006026">
    <property type="entry name" value="Peptidase_Metallo"/>
</dbReference>
<dbReference type="CDD" id="cd04280">
    <property type="entry name" value="ZnMc_astacin_like"/>
    <property type="match status" value="1"/>
</dbReference>
<feature type="region of interest" description="Disordered" evidence="12">
    <location>
        <begin position="26"/>
        <end position="75"/>
    </location>
</feature>
<dbReference type="GO" id="GO:0004222">
    <property type="term" value="F:metalloendopeptidase activity"/>
    <property type="evidence" value="ECO:0007669"/>
    <property type="project" value="UniProtKB-UniRule"/>
</dbReference>
<keyword evidence="14" id="KW-1185">Reference proteome</keyword>
<evidence type="ECO:0000256" key="5">
    <source>
        <dbReference type="ARBA" id="ARBA00022833"/>
    </source>
</evidence>
<evidence type="ECO:0000313" key="14">
    <source>
        <dbReference type="Proteomes" id="UP000749559"/>
    </source>
</evidence>
<sequence length="480" mass="54856">MNTFELVVIFLFIILVPNAETTFSGAKCKEEQQAKEPASTRSDELAEKEQQQTKEHKSSPPDELEGKYEGDIDISETPDKFRNAMLNKDARWPNGVVTYSIVSSYPTWAVDVFKSAMREIEANTSFNGQECITFKERTFEIDYVELAPIGGCYSRVGVSGGKQPLSLGAGCERKGTVMHELLHTLGFWHEQSRADRDMYVKVNWTNIRDGHSGNFNKFADTSIDHQDMPYDYDSIMHYSAYAFAKDYKYPTIIPLIGKPFIGQRLHLSDIDINEIRKLYNCQGAVSVAFTTPVSTTFVPTTQPVPIGPDVPLKWECTFDEGMCGLENVTDYLEWIPKRGPTPSSRTGPTMDHTSGNGTYVYIEASNLYQKKYRMVKRRLRKRNTCVDFWYHMYSENEEESDHHVGYLRFYAESGNTEPTQLLAWEKTRSQGNKWLNGRFTVRKSDLSSKRWNLIIEGETLSSFKSDIAVDDIKVYRGKCP</sequence>
<dbReference type="InterPro" id="IPR000998">
    <property type="entry name" value="MAM_dom"/>
</dbReference>
<keyword evidence="6 10" id="KW-0482">Metalloprotease</keyword>
<evidence type="ECO:0000256" key="11">
    <source>
        <dbReference type="RuleBase" id="RU361183"/>
    </source>
</evidence>
<dbReference type="Pfam" id="PF01400">
    <property type="entry name" value="Astacin"/>
    <property type="match status" value="1"/>
</dbReference>
<protein>
    <recommendedName>
        <fullName evidence="11">Metalloendopeptidase</fullName>
        <ecNumber evidence="11">3.4.24.-</ecNumber>
    </recommendedName>
</protein>
<feature type="binding site" evidence="10">
    <location>
        <position position="189"/>
    </location>
    <ligand>
        <name>Zn(2+)</name>
        <dbReference type="ChEBI" id="CHEBI:29105"/>
        <note>catalytic</note>
    </ligand>
</feature>
<dbReference type="InterPro" id="IPR024079">
    <property type="entry name" value="MetalloPept_cat_dom_sf"/>
</dbReference>
<keyword evidence="4 10" id="KW-0378">Hydrolase</keyword>
<dbReference type="FunFam" id="3.40.390.10:FF:000015">
    <property type="entry name" value="Meprin A subunit"/>
    <property type="match status" value="1"/>
</dbReference>
<dbReference type="SMART" id="SM00137">
    <property type="entry name" value="MAM"/>
    <property type="match status" value="1"/>
</dbReference>
<name>A0A8J1UNP1_OWEFU</name>
<feature type="active site" evidence="10">
    <location>
        <position position="180"/>
    </location>
</feature>
<feature type="chain" id="PRO_5042621111" description="Metalloendopeptidase" evidence="11">
    <location>
        <begin position="22"/>
        <end position="480"/>
    </location>
</feature>
<organism evidence="13 14">
    <name type="scientific">Owenia fusiformis</name>
    <name type="common">Polychaete worm</name>
    <dbReference type="NCBI Taxonomy" id="6347"/>
    <lineage>
        <taxon>Eukaryota</taxon>
        <taxon>Metazoa</taxon>
        <taxon>Spiralia</taxon>
        <taxon>Lophotrochozoa</taxon>
        <taxon>Annelida</taxon>
        <taxon>Polychaeta</taxon>
        <taxon>Sedentaria</taxon>
        <taxon>Canalipalpata</taxon>
        <taxon>Sabellida</taxon>
        <taxon>Oweniida</taxon>
        <taxon>Oweniidae</taxon>
        <taxon>Owenia</taxon>
    </lineage>
</organism>
<comment type="caution">
    <text evidence="10">Lacks conserved residue(s) required for the propagation of feature annotation.</text>
</comment>
<evidence type="ECO:0000256" key="3">
    <source>
        <dbReference type="ARBA" id="ARBA00022729"/>
    </source>
</evidence>
<evidence type="ECO:0000256" key="1">
    <source>
        <dbReference type="ARBA" id="ARBA00022670"/>
    </source>
</evidence>
<evidence type="ECO:0000256" key="9">
    <source>
        <dbReference type="ARBA" id="ARBA00023180"/>
    </source>
</evidence>
<evidence type="ECO:0000256" key="7">
    <source>
        <dbReference type="ARBA" id="ARBA00023145"/>
    </source>
</evidence>
<dbReference type="SUPFAM" id="SSF55486">
    <property type="entry name" value="Metalloproteases ('zincins'), catalytic domain"/>
    <property type="match status" value="1"/>
</dbReference>
<feature type="binding site" evidence="10">
    <location>
        <position position="179"/>
    </location>
    <ligand>
        <name>Zn(2+)</name>
        <dbReference type="ChEBI" id="CHEBI:29105"/>
        <note>catalytic</note>
    </ligand>
</feature>
<dbReference type="OrthoDB" id="291007at2759"/>
<dbReference type="GO" id="GO:0016020">
    <property type="term" value="C:membrane"/>
    <property type="evidence" value="ECO:0007669"/>
    <property type="project" value="InterPro"/>
</dbReference>
<dbReference type="Proteomes" id="UP000749559">
    <property type="component" value="Unassembled WGS sequence"/>
</dbReference>
<dbReference type="PANTHER" id="PTHR10127:SF780">
    <property type="entry name" value="METALLOENDOPEPTIDASE"/>
    <property type="match status" value="1"/>
</dbReference>
<dbReference type="Pfam" id="PF00629">
    <property type="entry name" value="MAM"/>
    <property type="match status" value="1"/>
</dbReference>
<dbReference type="EC" id="3.4.24.-" evidence="11"/>
<feature type="binding site" evidence="10">
    <location>
        <position position="183"/>
    </location>
    <ligand>
        <name>Zn(2+)</name>
        <dbReference type="ChEBI" id="CHEBI:29105"/>
        <note>catalytic</note>
    </ligand>
</feature>
<reference evidence="13" key="1">
    <citation type="submission" date="2022-03" db="EMBL/GenBank/DDBJ databases">
        <authorList>
            <person name="Martin C."/>
        </authorList>
    </citation>
    <scope>NUCLEOTIDE SEQUENCE</scope>
</reference>
<keyword evidence="1 10" id="KW-0645">Protease</keyword>
<dbReference type="GO" id="GO:0006508">
    <property type="term" value="P:proteolysis"/>
    <property type="evidence" value="ECO:0007669"/>
    <property type="project" value="UniProtKB-KW"/>
</dbReference>
<keyword evidence="7" id="KW-0865">Zymogen</keyword>
<dbReference type="InterPro" id="IPR013320">
    <property type="entry name" value="ConA-like_dom_sf"/>
</dbReference>
<comment type="caution">
    <text evidence="13">The sequence shown here is derived from an EMBL/GenBank/DDBJ whole genome shotgun (WGS) entry which is preliminary data.</text>
</comment>
<dbReference type="InterPro" id="IPR034035">
    <property type="entry name" value="Astacin-like_dom"/>
</dbReference>
<dbReference type="PROSITE" id="PS50060">
    <property type="entry name" value="MAM_2"/>
    <property type="match status" value="1"/>
</dbReference>
<keyword evidence="2 10" id="KW-0479">Metal-binding</keyword>
<dbReference type="EMBL" id="CAIIXF020000009">
    <property type="protein sequence ID" value="CAH1793700.1"/>
    <property type="molecule type" value="Genomic_DNA"/>
</dbReference>
<evidence type="ECO:0000313" key="13">
    <source>
        <dbReference type="EMBL" id="CAH1793700.1"/>
    </source>
</evidence>
<keyword evidence="8" id="KW-1015">Disulfide bond</keyword>
<dbReference type="PANTHER" id="PTHR10127">
    <property type="entry name" value="DISCOIDIN, CUB, EGF, LAMININ , AND ZINC METALLOPROTEASE DOMAIN CONTAINING"/>
    <property type="match status" value="1"/>
</dbReference>
<dbReference type="PRINTS" id="PR00480">
    <property type="entry name" value="ASTACIN"/>
</dbReference>
<evidence type="ECO:0000256" key="4">
    <source>
        <dbReference type="ARBA" id="ARBA00022801"/>
    </source>
</evidence>
<dbReference type="SMART" id="SM00235">
    <property type="entry name" value="ZnMc"/>
    <property type="match status" value="1"/>
</dbReference>
<dbReference type="PROSITE" id="PS51864">
    <property type="entry name" value="ASTACIN"/>
    <property type="match status" value="1"/>
</dbReference>
<evidence type="ECO:0000256" key="8">
    <source>
        <dbReference type="ARBA" id="ARBA00023157"/>
    </source>
</evidence>
<keyword evidence="9" id="KW-0325">Glycoprotein</keyword>
<evidence type="ECO:0000256" key="12">
    <source>
        <dbReference type="SAM" id="MobiDB-lite"/>
    </source>
</evidence>
<evidence type="ECO:0000256" key="10">
    <source>
        <dbReference type="PROSITE-ProRule" id="PRU01211"/>
    </source>
</evidence>
<accession>A0A8J1UNP1</accession>
<comment type="cofactor">
    <cofactor evidence="10 11">
        <name>Zn(2+)</name>
        <dbReference type="ChEBI" id="CHEBI:29105"/>
    </cofactor>
    <text evidence="10 11">Binds 1 zinc ion per subunit.</text>
</comment>
<keyword evidence="3 11" id="KW-0732">Signal</keyword>
<evidence type="ECO:0000256" key="6">
    <source>
        <dbReference type="ARBA" id="ARBA00023049"/>
    </source>
</evidence>
<dbReference type="GO" id="GO:0008270">
    <property type="term" value="F:zinc ion binding"/>
    <property type="evidence" value="ECO:0007669"/>
    <property type="project" value="UniProtKB-UniRule"/>
</dbReference>
<dbReference type="SUPFAM" id="SSF49899">
    <property type="entry name" value="Concanavalin A-like lectins/glucanases"/>
    <property type="match status" value="1"/>
</dbReference>
<proteinExistence type="predicted"/>
<dbReference type="InterPro" id="IPR001506">
    <property type="entry name" value="Peptidase_M12A"/>
</dbReference>
<evidence type="ECO:0000256" key="2">
    <source>
        <dbReference type="ARBA" id="ARBA00022723"/>
    </source>
</evidence>